<protein>
    <submittedName>
        <fullName evidence="1 3">Uncharacterized protein</fullName>
    </submittedName>
</protein>
<evidence type="ECO:0000313" key="3">
    <source>
        <dbReference type="WBParaSite" id="SBAD_0000522001-mRNA-1"/>
    </source>
</evidence>
<name>A0A183IN19_9BILA</name>
<sequence length="100" mass="11698">MEDNEGDEEEEAINDSEEECEEMNTLWKRSCRSWKKEKENALQMMMMIMKKEHKAKMERKKTGRQMQQQQSGGLFVASVVPHNWAFISLAPPKHSVNKLA</sequence>
<reference evidence="3" key="1">
    <citation type="submission" date="2016-06" db="UniProtKB">
        <authorList>
            <consortium name="WormBaseParasite"/>
        </authorList>
    </citation>
    <scope>IDENTIFICATION</scope>
</reference>
<reference evidence="1 2" key="2">
    <citation type="submission" date="2018-11" db="EMBL/GenBank/DDBJ databases">
        <authorList>
            <consortium name="Pathogen Informatics"/>
        </authorList>
    </citation>
    <scope>NUCLEOTIDE SEQUENCE [LARGE SCALE GENOMIC DNA]</scope>
</reference>
<gene>
    <name evidence="1" type="ORF">SBAD_LOCUS5015</name>
</gene>
<organism evidence="3">
    <name type="scientific">Soboliphyme baturini</name>
    <dbReference type="NCBI Taxonomy" id="241478"/>
    <lineage>
        <taxon>Eukaryota</taxon>
        <taxon>Metazoa</taxon>
        <taxon>Ecdysozoa</taxon>
        <taxon>Nematoda</taxon>
        <taxon>Enoplea</taxon>
        <taxon>Dorylaimia</taxon>
        <taxon>Dioctophymatida</taxon>
        <taxon>Dioctophymatoidea</taxon>
        <taxon>Soboliphymatidae</taxon>
        <taxon>Soboliphyme</taxon>
    </lineage>
</organism>
<proteinExistence type="predicted"/>
<dbReference type="Proteomes" id="UP000270296">
    <property type="component" value="Unassembled WGS sequence"/>
</dbReference>
<accession>A0A183IN19</accession>
<evidence type="ECO:0000313" key="1">
    <source>
        <dbReference type="EMBL" id="VDP06023.1"/>
    </source>
</evidence>
<dbReference type="AlphaFoldDB" id="A0A183IN19"/>
<keyword evidence="2" id="KW-1185">Reference proteome</keyword>
<evidence type="ECO:0000313" key="2">
    <source>
        <dbReference type="Proteomes" id="UP000270296"/>
    </source>
</evidence>
<dbReference type="WBParaSite" id="SBAD_0000522001-mRNA-1">
    <property type="protein sequence ID" value="SBAD_0000522001-mRNA-1"/>
    <property type="gene ID" value="SBAD_0000522001"/>
</dbReference>
<dbReference type="EMBL" id="UZAM01008699">
    <property type="protein sequence ID" value="VDP06023.1"/>
    <property type="molecule type" value="Genomic_DNA"/>
</dbReference>